<dbReference type="GO" id="GO:0016651">
    <property type="term" value="F:oxidoreductase activity, acting on NAD(P)H"/>
    <property type="evidence" value="ECO:0007669"/>
    <property type="project" value="TreeGrafter"/>
</dbReference>
<keyword evidence="2" id="KW-0560">Oxidoreductase</keyword>
<dbReference type="EMBL" id="LCWV01000007">
    <property type="protein sequence ID" value="PWI71807.1"/>
    <property type="molecule type" value="Genomic_DNA"/>
</dbReference>
<comment type="caution">
    <text evidence="5">The sequence shown here is derived from an EMBL/GenBank/DDBJ whole genome shotgun (WGS) entry which is preliminary data.</text>
</comment>
<evidence type="ECO:0000256" key="1">
    <source>
        <dbReference type="ARBA" id="ARBA00022857"/>
    </source>
</evidence>
<protein>
    <submittedName>
        <fullName evidence="5">Zinc-binding oxidoreductase</fullName>
    </submittedName>
</protein>
<proteinExistence type="predicted"/>
<feature type="domain" description="Enoyl reductase (ER)" evidence="3">
    <location>
        <begin position="301"/>
        <end position="614"/>
    </location>
</feature>
<reference evidence="5" key="1">
    <citation type="submission" date="2015-05" db="EMBL/GenBank/DDBJ databases">
        <authorList>
            <person name="Wang D.B."/>
            <person name="Wang M."/>
        </authorList>
    </citation>
    <scope>NUCLEOTIDE SEQUENCE</scope>
    <source>
        <strain evidence="5">36-1</strain>
    </source>
</reference>
<reference evidence="5 6" key="2">
    <citation type="journal article" date="2016" name="Front. Microbiol.">
        <title>Genome and transcriptome sequences reveal the specific parasitism of the nematophagous Purpureocillium lilacinum 36-1.</title>
        <authorList>
            <person name="Xie J."/>
            <person name="Li S."/>
            <person name="Mo C."/>
            <person name="Xiao X."/>
            <person name="Peng D."/>
            <person name="Wang G."/>
            <person name="Xiao Y."/>
        </authorList>
    </citation>
    <scope>NUCLEOTIDE SEQUENCE [LARGE SCALE GENOMIC DNA]</scope>
    <source>
        <strain evidence="5 6">36-1</strain>
    </source>
</reference>
<dbReference type="InterPro" id="IPR011032">
    <property type="entry name" value="GroES-like_sf"/>
</dbReference>
<dbReference type="Proteomes" id="UP000245956">
    <property type="component" value="Unassembled WGS sequence"/>
</dbReference>
<gene>
    <name evidence="5" type="ORF">PCL_11901</name>
    <name evidence="4" type="ORF">Purlil1_6270</name>
</gene>
<name>A0A2U3EBD1_PURLI</name>
<dbReference type="Pfam" id="PF08240">
    <property type="entry name" value="ADH_N"/>
    <property type="match status" value="1"/>
</dbReference>
<dbReference type="Pfam" id="PF00107">
    <property type="entry name" value="ADH_zinc_N"/>
    <property type="match status" value="1"/>
</dbReference>
<keyword evidence="1" id="KW-0521">NADP</keyword>
<evidence type="ECO:0000313" key="7">
    <source>
        <dbReference type="Proteomes" id="UP001287286"/>
    </source>
</evidence>
<dbReference type="SUPFAM" id="SSF50129">
    <property type="entry name" value="GroES-like"/>
    <property type="match status" value="1"/>
</dbReference>
<dbReference type="SMART" id="SM00829">
    <property type="entry name" value="PKS_ER"/>
    <property type="match status" value="1"/>
</dbReference>
<accession>A0A2U3EBD1</accession>
<reference evidence="4 7" key="4">
    <citation type="journal article" date="2024" name="Microbiol. Resour. Announc.">
        <title>Genome annotations for the ascomycete fungi Trichoderma harzianum, Trichoderma aggressivum, and Purpureocillium lilacinum.</title>
        <authorList>
            <person name="Beijen E.P.W."/>
            <person name="Ohm R.A."/>
        </authorList>
    </citation>
    <scope>NUCLEOTIDE SEQUENCE [LARGE SCALE GENOMIC DNA]</scope>
    <source>
        <strain evidence="4 7">CBS 150709</strain>
    </source>
</reference>
<evidence type="ECO:0000313" key="4">
    <source>
        <dbReference type="EMBL" id="KAK4089281.1"/>
    </source>
</evidence>
<dbReference type="InterPro" id="IPR036291">
    <property type="entry name" value="NAD(P)-bd_dom_sf"/>
</dbReference>
<evidence type="ECO:0000313" key="5">
    <source>
        <dbReference type="EMBL" id="PWI71807.1"/>
    </source>
</evidence>
<dbReference type="GO" id="GO:0070402">
    <property type="term" value="F:NADPH binding"/>
    <property type="evidence" value="ECO:0007669"/>
    <property type="project" value="TreeGrafter"/>
</dbReference>
<reference evidence="4" key="3">
    <citation type="submission" date="2023-11" db="EMBL/GenBank/DDBJ databases">
        <authorList>
            <person name="Beijen E."/>
            <person name="Ohm R.A."/>
        </authorList>
    </citation>
    <scope>NUCLEOTIDE SEQUENCE</scope>
    <source>
        <strain evidence="4">CBS 150709</strain>
    </source>
</reference>
<dbReference type="Proteomes" id="UP001287286">
    <property type="component" value="Unassembled WGS sequence"/>
</dbReference>
<dbReference type="SUPFAM" id="SSF51735">
    <property type="entry name" value="NAD(P)-binding Rossmann-fold domains"/>
    <property type="match status" value="1"/>
</dbReference>
<sequence>MAGWQGKDSAVYGTPPGRLRAATGTGLLSSPGPIEWVGDVELSFGGGKPEAVLVWPVGWRPELKYRQCGAVNLWLCTSQASPPFSVAACPPRAAYGRRPDDVEHLIRDFDIRVPRTPKDPVFQLRVLYRRQLSTSRSAAIVALYARRGECTRWAASLLPSAHLIEPFHKSASHGMLTVKRPRLELRIRTCTRYTAEMHLLHVACITGIVLGSSAQAATPSASYYLYQVDAVSPTHVVTITHSGPAAEDRWHIECLSHQRQQVPDKCLVIDSRNNPATHSPSVMATTTSAKMMRAVICDAPGPVSVLNLREVPVPTPQPGQVLVKVLAFGINRAEMFTRQGHSPGITFPRIIGIELIGTVAGYPPGTAPEPGDIPVGTRVATCMGGLGRQIPGSYAEYSCPWKQNVRAIPDTSLPVATLAAMPEMFQTAYGSLVEGLDLQRGESILVRGATSSVGLTALQLARYLGAGRVAGSTRSEARTQMLKDSGATDVFIDDGNLADRVPAQFDKVLELVGATTLKDSAKCLRPKGTVCMTGIQGGKWVLDDFAPMTDLPQRRRLTGYSGDPSDFLALPWEELIKAVEDGKIKIPVREFGLDQLQQVHEILESGGGGTKMVVVI</sequence>
<dbReference type="InterPro" id="IPR020843">
    <property type="entry name" value="ER"/>
</dbReference>
<dbReference type="InterPro" id="IPR013149">
    <property type="entry name" value="ADH-like_C"/>
</dbReference>
<dbReference type="InterPro" id="IPR013154">
    <property type="entry name" value="ADH-like_N"/>
</dbReference>
<dbReference type="EMBL" id="JAWRVI010000020">
    <property type="protein sequence ID" value="KAK4089281.1"/>
    <property type="molecule type" value="Genomic_DNA"/>
</dbReference>
<organism evidence="5 6">
    <name type="scientific">Purpureocillium lilacinum</name>
    <name type="common">Paecilomyces lilacinus</name>
    <dbReference type="NCBI Taxonomy" id="33203"/>
    <lineage>
        <taxon>Eukaryota</taxon>
        <taxon>Fungi</taxon>
        <taxon>Dikarya</taxon>
        <taxon>Ascomycota</taxon>
        <taxon>Pezizomycotina</taxon>
        <taxon>Sordariomycetes</taxon>
        <taxon>Hypocreomycetidae</taxon>
        <taxon>Hypocreales</taxon>
        <taxon>Ophiocordycipitaceae</taxon>
        <taxon>Purpureocillium</taxon>
    </lineage>
</organism>
<dbReference type="Gene3D" id="3.90.180.10">
    <property type="entry name" value="Medium-chain alcohol dehydrogenases, catalytic domain"/>
    <property type="match status" value="1"/>
</dbReference>
<evidence type="ECO:0000256" key="2">
    <source>
        <dbReference type="ARBA" id="ARBA00023002"/>
    </source>
</evidence>
<dbReference type="PANTHER" id="PTHR48106">
    <property type="entry name" value="QUINONE OXIDOREDUCTASE PIG3-RELATED"/>
    <property type="match status" value="1"/>
</dbReference>
<keyword evidence="7" id="KW-1185">Reference proteome</keyword>
<dbReference type="AlphaFoldDB" id="A0A2U3EBD1"/>
<dbReference type="Gene3D" id="3.40.50.720">
    <property type="entry name" value="NAD(P)-binding Rossmann-like Domain"/>
    <property type="match status" value="1"/>
</dbReference>
<evidence type="ECO:0000313" key="6">
    <source>
        <dbReference type="Proteomes" id="UP000245956"/>
    </source>
</evidence>
<evidence type="ECO:0000259" key="3">
    <source>
        <dbReference type="SMART" id="SM00829"/>
    </source>
</evidence>